<feature type="compositionally biased region" description="Low complexity" evidence="1">
    <location>
        <begin position="502"/>
        <end position="516"/>
    </location>
</feature>
<comment type="caution">
    <text evidence="2">The sequence shown here is derived from an EMBL/GenBank/DDBJ whole genome shotgun (WGS) entry which is preliminary data.</text>
</comment>
<organism evidence="2 3">
    <name type="scientific">Cyclostephanos tholiformis</name>
    <dbReference type="NCBI Taxonomy" id="382380"/>
    <lineage>
        <taxon>Eukaryota</taxon>
        <taxon>Sar</taxon>
        <taxon>Stramenopiles</taxon>
        <taxon>Ochrophyta</taxon>
        <taxon>Bacillariophyta</taxon>
        <taxon>Coscinodiscophyceae</taxon>
        <taxon>Thalassiosirophycidae</taxon>
        <taxon>Stephanodiscales</taxon>
        <taxon>Stephanodiscaceae</taxon>
        <taxon>Cyclostephanos</taxon>
    </lineage>
</organism>
<feature type="compositionally biased region" description="Acidic residues" evidence="1">
    <location>
        <begin position="14"/>
        <end position="25"/>
    </location>
</feature>
<feature type="region of interest" description="Disordered" evidence="1">
    <location>
        <begin position="407"/>
        <end position="570"/>
    </location>
</feature>
<feature type="compositionally biased region" description="Basic and acidic residues" evidence="1">
    <location>
        <begin position="407"/>
        <end position="426"/>
    </location>
</feature>
<dbReference type="PANTHER" id="PTHR23146">
    <property type="entry name" value="LEO1 PROTEIN"/>
    <property type="match status" value="1"/>
</dbReference>
<dbReference type="PANTHER" id="PTHR23146:SF0">
    <property type="entry name" value="RNA POLYMERASE-ASSOCIATED PROTEIN LEO1"/>
    <property type="match status" value="1"/>
</dbReference>
<feature type="compositionally biased region" description="Acidic residues" evidence="1">
    <location>
        <begin position="85"/>
        <end position="102"/>
    </location>
</feature>
<evidence type="ECO:0000313" key="2">
    <source>
        <dbReference type="EMBL" id="KAL3821941.1"/>
    </source>
</evidence>
<feature type="compositionally biased region" description="Acidic residues" evidence="1">
    <location>
        <begin position="474"/>
        <end position="492"/>
    </location>
</feature>
<dbReference type="InterPro" id="IPR007149">
    <property type="entry name" value="Leo1"/>
</dbReference>
<dbReference type="EMBL" id="JALLPB020000078">
    <property type="protein sequence ID" value="KAL3821941.1"/>
    <property type="molecule type" value="Genomic_DNA"/>
</dbReference>
<name>A0ABD3SBX2_9STRA</name>
<feature type="region of interest" description="Disordered" evidence="1">
    <location>
        <begin position="1"/>
        <end position="158"/>
    </location>
</feature>
<feature type="compositionally biased region" description="Basic and acidic residues" evidence="1">
    <location>
        <begin position="139"/>
        <end position="158"/>
    </location>
</feature>
<evidence type="ECO:0000256" key="1">
    <source>
        <dbReference type="SAM" id="MobiDB-lite"/>
    </source>
</evidence>
<feature type="compositionally biased region" description="Acidic residues" evidence="1">
    <location>
        <begin position="340"/>
        <end position="351"/>
    </location>
</feature>
<feature type="compositionally biased region" description="Basic and acidic residues" evidence="1">
    <location>
        <begin position="45"/>
        <end position="56"/>
    </location>
</feature>
<feature type="region of interest" description="Disordered" evidence="1">
    <location>
        <begin position="326"/>
        <end position="357"/>
    </location>
</feature>
<sequence length="570" mass="60752">MTSKTNASAALFGEDSDDDDSVSSEDDPKTQPAVGDDDGAAADEGGGKEEETKGGEAKTIAGGGQEADTTTTSGKSERNNGTLFGDDDESSDDDEFDGNDDDIVGRSSSVGGGKKGIAARPTAEETGAGKSMNQRLGGVKHDDGGRAEPGDGDKEKDYGIATTMTTTKTEEPAYAPPRRMELMTLPGLHDHAGVATDDLPRPTRFITKLPNLVAINSAAYDASSHDIEREEGQYRGYVHNMIRWRYKTDKAGEIVRDGGGEPVRESNTRVVRWSDGSFTLHVGKEVLEVDNLGGGSVLSDHPDASVAGFPGINGYLYVSQKARIRPPSKKALERGGPPPEGEEDDDDDDDTPSQPAGTVLECIAPIASRLMPRPSSLASEAHRNLTLAVRQRNVKRARIAEIVTEVDPEKEKLARIKGKDDLEKSRARGGGGRRRSSGGGRRRGMNAGFLEDDDDYDGVNIGKLKRQTMRRDPGEEEMDYGDDDDSEEDDEGWMSTKKKTRGAAAARAAGAKAPPKTSKKYSESSDDGEVVFGDDDDDDDDDDDGAFVKKRGGGGGGAKKAVLSDDDDDD</sequence>
<evidence type="ECO:0000313" key="3">
    <source>
        <dbReference type="Proteomes" id="UP001530377"/>
    </source>
</evidence>
<evidence type="ECO:0008006" key="4">
    <source>
        <dbReference type="Google" id="ProtNLM"/>
    </source>
</evidence>
<reference evidence="2 3" key="1">
    <citation type="submission" date="2024-10" db="EMBL/GenBank/DDBJ databases">
        <title>Updated reference genomes for cyclostephanoid diatoms.</title>
        <authorList>
            <person name="Roberts W.R."/>
            <person name="Alverson A.J."/>
        </authorList>
    </citation>
    <scope>NUCLEOTIDE SEQUENCE [LARGE SCALE GENOMIC DNA]</scope>
    <source>
        <strain evidence="2 3">AJA228-03</strain>
    </source>
</reference>
<dbReference type="Proteomes" id="UP001530377">
    <property type="component" value="Unassembled WGS sequence"/>
</dbReference>
<feature type="compositionally biased region" description="Polar residues" evidence="1">
    <location>
        <begin position="67"/>
        <end position="82"/>
    </location>
</feature>
<dbReference type="AlphaFoldDB" id="A0ABD3SBX2"/>
<protein>
    <recommendedName>
        <fullName evidence="4">RNA polymerase-associated protein LEO1</fullName>
    </recommendedName>
</protein>
<proteinExistence type="predicted"/>
<accession>A0ABD3SBX2</accession>
<feature type="compositionally biased region" description="Acidic residues" evidence="1">
    <location>
        <begin position="524"/>
        <end position="545"/>
    </location>
</feature>
<feature type="compositionally biased region" description="Basic residues" evidence="1">
    <location>
        <begin position="431"/>
        <end position="444"/>
    </location>
</feature>
<dbReference type="Pfam" id="PF04004">
    <property type="entry name" value="Leo1"/>
    <property type="match status" value="1"/>
</dbReference>
<keyword evidence="3" id="KW-1185">Reference proteome</keyword>
<gene>
    <name evidence="2" type="ORF">ACHAXA_004429</name>
</gene>